<comment type="caution">
    <text evidence="2">The sequence shown here is derived from an EMBL/GenBank/DDBJ whole genome shotgun (WGS) entry which is preliminary data.</text>
</comment>
<dbReference type="AlphaFoldDB" id="A0AAN6UMH5"/>
<dbReference type="Proteomes" id="UP001304895">
    <property type="component" value="Unassembled WGS sequence"/>
</dbReference>
<dbReference type="Gene3D" id="3.40.50.1000">
    <property type="entry name" value="HAD superfamily/HAD-like"/>
    <property type="match status" value="1"/>
</dbReference>
<dbReference type="InterPro" id="IPR036412">
    <property type="entry name" value="HAD-like_sf"/>
</dbReference>
<proteinExistence type="predicted"/>
<dbReference type="SUPFAM" id="SSF56784">
    <property type="entry name" value="HAD-like"/>
    <property type="match status" value="1"/>
</dbReference>
<organism evidence="2 3">
    <name type="scientific">Trichocladium antarcticum</name>
    <dbReference type="NCBI Taxonomy" id="1450529"/>
    <lineage>
        <taxon>Eukaryota</taxon>
        <taxon>Fungi</taxon>
        <taxon>Dikarya</taxon>
        <taxon>Ascomycota</taxon>
        <taxon>Pezizomycotina</taxon>
        <taxon>Sordariomycetes</taxon>
        <taxon>Sordariomycetidae</taxon>
        <taxon>Sordariales</taxon>
        <taxon>Chaetomiaceae</taxon>
        <taxon>Trichocladium</taxon>
    </lineage>
</organism>
<keyword evidence="3" id="KW-1185">Reference proteome</keyword>
<accession>A0AAN6UMH5</accession>
<feature type="region of interest" description="Disordered" evidence="1">
    <location>
        <begin position="1"/>
        <end position="32"/>
    </location>
</feature>
<evidence type="ECO:0000256" key="1">
    <source>
        <dbReference type="SAM" id="MobiDB-lite"/>
    </source>
</evidence>
<gene>
    <name evidence="2" type="ORF">BT67DRAFT_455832</name>
</gene>
<name>A0AAN6UMH5_9PEZI</name>
<dbReference type="InterPro" id="IPR023214">
    <property type="entry name" value="HAD_sf"/>
</dbReference>
<reference evidence="2" key="2">
    <citation type="submission" date="2023-05" db="EMBL/GenBank/DDBJ databases">
        <authorList>
            <consortium name="Lawrence Berkeley National Laboratory"/>
            <person name="Steindorff A."/>
            <person name="Hensen N."/>
            <person name="Bonometti L."/>
            <person name="Westerberg I."/>
            <person name="Brannstrom I.O."/>
            <person name="Guillou S."/>
            <person name="Cros-Aarteil S."/>
            <person name="Calhoun S."/>
            <person name="Haridas S."/>
            <person name="Kuo A."/>
            <person name="Mondo S."/>
            <person name="Pangilinan J."/>
            <person name="Riley R."/>
            <person name="Labutti K."/>
            <person name="Andreopoulos B."/>
            <person name="Lipzen A."/>
            <person name="Chen C."/>
            <person name="Yanf M."/>
            <person name="Daum C."/>
            <person name="Ng V."/>
            <person name="Clum A."/>
            <person name="Ohm R."/>
            <person name="Martin F."/>
            <person name="Silar P."/>
            <person name="Natvig D."/>
            <person name="Lalanne C."/>
            <person name="Gautier V."/>
            <person name="Ament-Velasquez S.L."/>
            <person name="Kruys A."/>
            <person name="Hutchinson M.I."/>
            <person name="Powell A.J."/>
            <person name="Barry K."/>
            <person name="Miller A.N."/>
            <person name="Grigoriev I.V."/>
            <person name="Debuchy R."/>
            <person name="Gladieux P."/>
            <person name="Thoren M.H."/>
            <person name="Johannesson H."/>
        </authorList>
    </citation>
    <scope>NUCLEOTIDE SEQUENCE</scope>
    <source>
        <strain evidence="2">CBS 123565</strain>
    </source>
</reference>
<evidence type="ECO:0000313" key="2">
    <source>
        <dbReference type="EMBL" id="KAK4134461.1"/>
    </source>
</evidence>
<protein>
    <submittedName>
        <fullName evidence="2">Uncharacterized protein</fullName>
    </submittedName>
</protein>
<feature type="region of interest" description="Disordered" evidence="1">
    <location>
        <begin position="104"/>
        <end position="132"/>
    </location>
</feature>
<sequence>MASPASPPSTTPPSAKRPHSAISAPAAPGTTKATKPRVALLYLNTLLASHAAVTHTIRALLLTTTTTTTTNGTTNEPTTTPPTDTQILTAFATSPSLPAILTTLRPGSISHPPSNQTAQPQPQPQDRQATPDEHARLAEAYVRIYAAQGLPLLELAPGARELLAAMARDGVRVVVVVARGGDEEHAHAPDEDGGDDGQDGAAAVAVGLLERFGVAGLVGGVMVVSAAAAALPVDGGAVEKGEGGGAFKRVWDGMVEPWVKGGRVEELEVVVVSRAVYDLGAAKEIGARGCWVRGFGVEQRLGMGAGVEPDLVVEGLEELGAKMFAADHGELEVVELMDGDDD</sequence>
<feature type="compositionally biased region" description="Low complexity" evidence="1">
    <location>
        <begin position="112"/>
        <end position="128"/>
    </location>
</feature>
<dbReference type="EMBL" id="MU853408">
    <property type="protein sequence ID" value="KAK4134461.1"/>
    <property type="molecule type" value="Genomic_DNA"/>
</dbReference>
<evidence type="ECO:0000313" key="3">
    <source>
        <dbReference type="Proteomes" id="UP001304895"/>
    </source>
</evidence>
<reference evidence="2" key="1">
    <citation type="journal article" date="2023" name="Mol. Phylogenet. Evol.">
        <title>Genome-scale phylogeny and comparative genomics of the fungal order Sordariales.</title>
        <authorList>
            <person name="Hensen N."/>
            <person name="Bonometti L."/>
            <person name="Westerberg I."/>
            <person name="Brannstrom I.O."/>
            <person name="Guillou S."/>
            <person name="Cros-Aarteil S."/>
            <person name="Calhoun S."/>
            <person name="Haridas S."/>
            <person name="Kuo A."/>
            <person name="Mondo S."/>
            <person name="Pangilinan J."/>
            <person name="Riley R."/>
            <person name="LaButti K."/>
            <person name="Andreopoulos B."/>
            <person name="Lipzen A."/>
            <person name="Chen C."/>
            <person name="Yan M."/>
            <person name="Daum C."/>
            <person name="Ng V."/>
            <person name="Clum A."/>
            <person name="Steindorff A."/>
            <person name="Ohm R.A."/>
            <person name="Martin F."/>
            <person name="Silar P."/>
            <person name="Natvig D.O."/>
            <person name="Lalanne C."/>
            <person name="Gautier V."/>
            <person name="Ament-Velasquez S.L."/>
            <person name="Kruys A."/>
            <person name="Hutchinson M.I."/>
            <person name="Powell A.J."/>
            <person name="Barry K."/>
            <person name="Miller A.N."/>
            <person name="Grigoriev I.V."/>
            <person name="Debuchy R."/>
            <person name="Gladieux P."/>
            <person name="Hiltunen Thoren M."/>
            <person name="Johannesson H."/>
        </authorList>
    </citation>
    <scope>NUCLEOTIDE SEQUENCE</scope>
    <source>
        <strain evidence="2">CBS 123565</strain>
    </source>
</reference>
<feature type="compositionally biased region" description="Pro residues" evidence="1">
    <location>
        <begin position="1"/>
        <end position="11"/>
    </location>
</feature>